<dbReference type="Proteomes" id="UP000180280">
    <property type="component" value="Unassembled WGS sequence"/>
</dbReference>
<organism evidence="2 3">
    <name type="scientific">Chromobacterium sphagni</name>
    <dbReference type="NCBI Taxonomy" id="1903179"/>
    <lineage>
        <taxon>Bacteria</taxon>
        <taxon>Pseudomonadati</taxon>
        <taxon>Pseudomonadota</taxon>
        <taxon>Betaproteobacteria</taxon>
        <taxon>Neisseriales</taxon>
        <taxon>Chromobacteriaceae</taxon>
        <taxon>Chromobacterium</taxon>
    </lineage>
</organism>
<dbReference type="Gene3D" id="2.40.50.180">
    <property type="entry name" value="CheA-289, Domain 4"/>
    <property type="match status" value="1"/>
</dbReference>
<dbReference type="SMART" id="SM00260">
    <property type="entry name" value="CheW"/>
    <property type="match status" value="1"/>
</dbReference>
<dbReference type="EMBL" id="MKCT01000057">
    <property type="protein sequence ID" value="OHX18722.1"/>
    <property type="molecule type" value="Genomic_DNA"/>
</dbReference>
<name>A0ABX3C995_9NEIS</name>
<evidence type="ECO:0000313" key="2">
    <source>
        <dbReference type="EMBL" id="OHX18722.1"/>
    </source>
</evidence>
<dbReference type="PANTHER" id="PTHR22617:SF41">
    <property type="entry name" value="CHEMOTAXIS SIGNAL TRANSDUCTION SYSTEM ADAPTOR PROTEIN CHEW"/>
    <property type="match status" value="1"/>
</dbReference>
<sequence length="180" mass="19261">MNERAAPGGAAHGGGKFHCVTFILGEDLFGIQINFIREIIELDGITHVPMMPSFVRGIINLRGSVVPVIDLSIRFGRGLTELKPSTCVAILSLPGLDNGYSEVGILLDAVCEVLEIPEGDIDPSPTFGVSIRGDFIQGIATINERFAILLNVQQALSVTELSAMAESVTQQHFNDDAEVA</sequence>
<dbReference type="Gene3D" id="2.30.30.40">
    <property type="entry name" value="SH3 Domains"/>
    <property type="match status" value="1"/>
</dbReference>
<feature type="domain" description="CheW-like" evidence="1">
    <location>
        <begin position="16"/>
        <end position="161"/>
    </location>
</feature>
<dbReference type="InterPro" id="IPR002545">
    <property type="entry name" value="CheW-lke_dom"/>
</dbReference>
<evidence type="ECO:0000259" key="1">
    <source>
        <dbReference type="PROSITE" id="PS50851"/>
    </source>
</evidence>
<dbReference type="SUPFAM" id="SSF50341">
    <property type="entry name" value="CheW-like"/>
    <property type="match status" value="1"/>
</dbReference>
<proteinExistence type="predicted"/>
<dbReference type="InterPro" id="IPR039315">
    <property type="entry name" value="CheW"/>
</dbReference>
<dbReference type="Pfam" id="PF01584">
    <property type="entry name" value="CheW"/>
    <property type="match status" value="1"/>
</dbReference>
<protein>
    <submittedName>
        <fullName evidence="2">Chemotaxis protein CheW</fullName>
    </submittedName>
</protein>
<evidence type="ECO:0000313" key="3">
    <source>
        <dbReference type="Proteomes" id="UP000180280"/>
    </source>
</evidence>
<keyword evidence="3" id="KW-1185">Reference proteome</keyword>
<dbReference type="PANTHER" id="PTHR22617">
    <property type="entry name" value="CHEMOTAXIS SENSOR HISTIDINE KINASE-RELATED"/>
    <property type="match status" value="1"/>
</dbReference>
<gene>
    <name evidence="2" type="ORF">BI344_20100</name>
</gene>
<dbReference type="RefSeq" id="WP_071114172.1">
    <property type="nucleotide sequence ID" value="NZ_MKCT01000057.1"/>
</dbReference>
<reference evidence="2 3" key="1">
    <citation type="submission" date="2016-09" db="EMBL/GenBank/DDBJ databases">
        <title>Chromobacterium muskegensis sp. nov., an insecticidal bacterium isolated from Sphagnum bogs.</title>
        <authorList>
            <person name="Sparks M.E."/>
            <person name="Blackburn M.B."/>
            <person name="Gundersen-Rindal D.E."/>
            <person name="Mitchell A."/>
            <person name="Farrar R."/>
            <person name="Kuhar D."/>
        </authorList>
    </citation>
    <scope>NUCLEOTIDE SEQUENCE [LARGE SCALE GENOMIC DNA]</scope>
    <source>
        <strain evidence="2 3">14B-1</strain>
    </source>
</reference>
<dbReference type="PROSITE" id="PS50851">
    <property type="entry name" value="CHEW"/>
    <property type="match status" value="1"/>
</dbReference>
<dbReference type="InterPro" id="IPR036061">
    <property type="entry name" value="CheW-like_dom_sf"/>
</dbReference>
<accession>A0ABX3C995</accession>
<comment type="caution">
    <text evidence="2">The sequence shown here is derived from an EMBL/GenBank/DDBJ whole genome shotgun (WGS) entry which is preliminary data.</text>
</comment>